<dbReference type="AlphaFoldDB" id="A0ABD3UXL8"/>
<dbReference type="Gene3D" id="1.10.533.10">
    <property type="entry name" value="Death Domain, Fas"/>
    <property type="match status" value="1"/>
</dbReference>
<dbReference type="InterPro" id="IPR011029">
    <property type="entry name" value="DEATH-like_dom_sf"/>
</dbReference>
<organism evidence="7 8">
    <name type="scientific">Sinanodonta woodiana</name>
    <name type="common">Chinese pond mussel</name>
    <name type="synonym">Anodonta woodiana</name>
    <dbReference type="NCBI Taxonomy" id="1069815"/>
    <lineage>
        <taxon>Eukaryota</taxon>
        <taxon>Metazoa</taxon>
        <taxon>Spiralia</taxon>
        <taxon>Lophotrochozoa</taxon>
        <taxon>Mollusca</taxon>
        <taxon>Bivalvia</taxon>
        <taxon>Autobranchia</taxon>
        <taxon>Heteroconchia</taxon>
        <taxon>Palaeoheterodonta</taxon>
        <taxon>Unionida</taxon>
        <taxon>Unionoidea</taxon>
        <taxon>Unionidae</taxon>
        <taxon>Unioninae</taxon>
        <taxon>Sinanodonta</taxon>
    </lineage>
</organism>
<comment type="caution">
    <text evidence="7">The sequence shown here is derived from an EMBL/GenBank/DDBJ whole genome shotgun (WGS) entry which is preliminary data.</text>
</comment>
<dbReference type="FunFam" id="1.10.1170.10:FF:000002">
    <property type="entry name" value="Baculoviral IAP repeat containing 7"/>
    <property type="match status" value="1"/>
</dbReference>
<dbReference type="GO" id="GO:0008270">
    <property type="term" value="F:zinc ion binding"/>
    <property type="evidence" value="ECO:0007669"/>
    <property type="project" value="UniProtKB-KW"/>
</dbReference>
<dbReference type="EMBL" id="JBJQND010000015">
    <property type="protein sequence ID" value="KAL3853030.1"/>
    <property type="molecule type" value="Genomic_DNA"/>
</dbReference>
<sequence>MAELSNTRTGAMFPQYYAYDKRIQTFQNWKKDSHMQPRELAEAGFLYQGDGDSVICYYCGGELSNWGPGDNAWIEHETFYPSCAHVLLQKTGHLTLGDGHADHESYVMQNSGQGFNKDCELEDSLKETGFDDHKKLEEENKQLRHQFVCATCLQERTCIVFLPCSHTSACLMCSQKLQNCNICQRHINATVRTYYC</sequence>
<dbReference type="Proteomes" id="UP001634394">
    <property type="component" value="Unassembled WGS sequence"/>
</dbReference>
<evidence type="ECO:0000256" key="1">
    <source>
        <dbReference type="ARBA" id="ARBA00006672"/>
    </source>
</evidence>
<dbReference type="PANTHER" id="PTHR10044">
    <property type="entry name" value="INHIBITOR OF APOPTOSIS"/>
    <property type="match status" value="1"/>
</dbReference>
<name>A0ABD3UXL8_SINWO</name>
<dbReference type="SMART" id="SM00238">
    <property type="entry name" value="BIR"/>
    <property type="match status" value="1"/>
</dbReference>
<feature type="domain" description="RING-type" evidence="6">
    <location>
        <begin position="149"/>
        <end position="184"/>
    </location>
</feature>
<gene>
    <name evidence="7" type="ORF">ACJMK2_016616</name>
</gene>
<evidence type="ECO:0000259" key="6">
    <source>
        <dbReference type="PROSITE" id="PS50089"/>
    </source>
</evidence>
<dbReference type="PROSITE" id="PS01282">
    <property type="entry name" value="BIR_REPEAT_1"/>
    <property type="match status" value="1"/>
</dbReference>
<accession>A0ABD3UXL8</accession>
<dbReference type="PROSITE" id="PS50143">
    <property type="entry name" value="BIR_REPEAT_2"/>
    <property type="match status" value="1"/>
</dbReference>
<proteinExistence type="inferred from homology"/>
<dbReference type="PROSITE" id="PS50089">
    <property type="entry name" value="ZF_RING_2"/>
    <property type="match status" value="1"/>
</dbReference>
<dbReference type="PANTHER" id="PTHR10044:SF139">
    <property type="entry name" value="DEATH-ASSOCIATED INHIBITOR OF APOPTOSIS 2"/>
    <property type="match status" value="1"/>
</dbReference>
<evidence type="ECO:0000313" key="7">
    <source>
        <dbReference type="EMBL" id="KAL3853030.1"/>
    </source>
</evidence>
<dbReference type="SUPFAM" id="SSF57924">
    <property type="entry name" value="Inhibitor of apoptosis (IAP) repeat"/>
    <property type="match status" value="1"/>
</dbReference>
<keyword evidence="2" id="KW-0479">Metal-binding</keyword>
<keyword evidence="4" id="KW-0862">Zinc</keyword>
<keyword evidence="8" id="KW-1185">Reference proteome</keyword>
<evidence type="ECO:0000256" key="2">
    <source>
        <dbReference type="ARBA" id="ARBA00022723"/>
    </source>
</evidence>
<dbReference type="InterPro" id="IPR050784">
    <property type="entry name" value="IAP"/>
</dbReference>
<protein>
    <recommendedName>
        <fullName evidence="6">RING-type domain-containing protein</fullName>
    </recommendedName>
</protein>
<dbReference type="InterPro" id="IPR001370">
    <property type="entry name" value="BIR_rpt"/>
</dbReference>
<evidence type="ECO:0000256" key="4">
    <source>
        <dbReference type="ARBA" id="ARBA00022833"/>
    </source>
</evidence>
<evidence type="ECO:0000256" key="3">
    <source>
        <dbReference type="ARBA" id="ARBA00022771"/>
    </source>
</evidence>
<evidence type="ECO:0000256" key="5">
    <source>
        <dbReference type="PROSITE-ProRule" id="PRU00175"/>
    </source>
</evidence>
<reference evidence="7 8" key="1">
    <citation type="submission" date="2024-11" db="EMBL/GenBank/DDBJ databases">
        <title>Chromosome-level genome assembly of the freshwater bivalve Anodonta woodiana.</title>
        <authorList>
            <person name="Chen X."/>
        </authorList>
    </citation>
    <scope>NUCLEOTIDE SEQUENCE [LARGE SCALE GENOMIC DNA]</scope>
    <source>
        <strain evidence="7">MN2024</strain>
        <tissue evidence="7">Gills</tissue>
    </source>
</reference>
<keyword evidence="3 5" id="KW-0863">Zinc-finger</keyword>
<comment type="similarity">
    <text evidence="1">Belongs to the IAP family.</text>
</comment>
<dbReference type="Pfam" id="PF13920">
    <property type="entry name" value="zf-C3HC4_3"/>
    <property type="match status" value="1"/>
</dbReference>
<dbReference type="Pfam" id="PF00653">
    <property type="entry name" value="BIR"/>
    <property type="match status" value="1"/>
</dbReference>
<evidence type="ECO:0000313" key="8">
    <source>
        <dbReference type="Proteomes" id="UP001634394"/>
    </source>
</evidence>
<dbReference type="InterPro" id="IPR001841">
    <property type="entry name" value="Znf_RING"/>
</dbReference>
<dbReference type="CDD" id="cd00022">
    <property type="entry name" value="BIR"/>
    <property type="match status" value="1"/>
</dbReference>
<dbReference type="Gene3D" id="1.10.1170.10">
    <property type="entry name" value="Inhibitor Of Apoptosis Protein (2mihbC-IAP-1), Chain A"/>
    <property type="match status" value="2"/>
</dbReference>